<protein>
    <submittedName>
        <fullName evidence="3">ANK3 protein</fullName>
    </submittedName>
</protein>
<feature type="compositionally biased region" description="Polar residues" evidence="1">
    <location>
        <begin position="33"/>
        <end position="43"/>
    </location>
</feature>
<accession>A0A812IJ47</accession>
<sequence>MLPSCFKSTDRLFDDSLAGIIGDARSPGRTVLGRSTGSQTPRSNLPDVSISPSAQGKPEERLLQPRNQLGSLLCALSAAIISLWSLRDPDACVSFTPEQADAPKKCKALEDYADANTHLLGFCYLNCGDTEVHIYAWSLVFGLLLQSLTVLPSHCSCGDQFLRVTWRVDFTGDLAVLEEDLANKSSGSWLWRRVQAWTGSQRGSLFDWLEGLLQKQEKMLPLHMKVIHQAATLWYLLAALELLLHAASTLELYSGSVSFKCEGPTPEDPVEVTAPVQYSMLEAMAQAFTLILLCVSLWLNSRAEWRTCCSCDARALREAFGDRPCQPMICPRSKHPMLSQVYGKELLLVCSPSRELPLTDPDSWGQDSNLLQLQFQDFSEPSTLAARRRTNLLVIGGLGIVLLHGASISCWGCINEVTLGRSGGLFDVESQLLLLGSCGRHNGSGIPCVLAACCMAVLMLAQTVIIAAGGERDTWQDDDQMAITMMDFREYQDNLLYGVLADQEVRSHVWLRPEGDAWDFADFLEASSEASRSKWRRSQGVVGGIRVIRDPDEELWSCVHCKGLPTDEGPSTVYIEFNRPGTEEAMAAMPRLRQIVPVDFLPGAFVCSLSVGRRQAWNTLSLTLSGAAMALIIFDLGFHLQYSVQGTLLKDCEDILSGRCLELEPRDRINVRSALGVYLAILGGACDAVMIAILLSLR</sequence>
<proteinExistence type="predicted"/>
<feature type="transmembrane region" description="Helical" evidence="2">
    <location>
        <begin position="392"/>
        <end position="414"/>
    </location>
</feature>
<evidence type="ECO:0000256" key="1">
    <source>
        <dbReference type="SAM" id="MobiDB-lite"/>
    </source>
</evidence>
<comment type="caution">
    <text evidence="3">The sequence shown here is derived from an EMBL/GenBank/DDBJ whole genome shotgun (WGS) entry which is preliminary data.</text>
</comment>
<evidence type="ECO:0000256" key="2">
    <source>
        <dbReference type="SAM" id="Phobius"/>
    </source>
</evidence>
<feature type="transmembrane region" description="Helical" evidence="2">
    <location>
        <begin position="620"/>
        <end position="640"/>
    </location>
</feature>
<dbReference type="AlphaFoldDB" id="A0A812IJ47"/>
<keyword evidence="2" id="KW-0472">Membrane</keyword>
<feature type="transmembrane region" description="Helical" evidence="2">
    <location>
        <begin position="444"/>
        <end position="468"/>
    </location>
</feature>
<dbReference type="OrthoDB" id="410491at2759"/>
<dbReference type="Proteomes" id="UP000604046">
    <property type="component" value="Unassembled WGS sequence"/>
</dbReference>
<organism evidence="3 4">
    <name type="scientific">Symbiodinium natans</name>
    <dbReference type="NCBI Taxonomy" id="878477"/>
    <lineage>
        <taxon>Eukaryota</taxon>
        <taxon>Sar</taxon>
        <taxon>Alveolata</taxon>
        <taxon>Dinophyceae</taxon>
        <taxon>Suessiales</taxon>
        <taxon>Symbiodiniaceae</taxon>
        <taxon>Symbiodinium</taxon>
    </lineage>
</organism>
<name>A0A812IJ47_9DINO</name>
<feature type="region of interest" description="Disordered" evidence="1">
    <location>
        <begin position="28"/>
        <end position="59"/>
    </location>
</feature>
<evidence type="ECO:0000313" key="3">
    <source>
        <dbReference type="EMBL" id="CAE7041270.1"/>
    </source>
</evidence>
<keyword evidence="2" id="KW-0812">Transmembrane</keyword>
<dbReference type="EMBL" id="CAJNDS010000302">
    <property type="protein sequence ID" value="CAE7041270.1"/>
    <property type="molecule type" value="Genomic_DNA"/>
</dbReference>
<keyword evidence="4" id="KW-1185">Reference proteome</keyword>
<reference evidence="3" key="1">
    <citation type="submission" date="2021-02" db="EMBL/GenBank/DDBJ databases">
        <authorList>
            <person name="Dougan E. K."/>
            <person name="Rhodes N."/>
            <person name="Thang M."/>
            <person name="Chan C."/>
        </authorList>
    </citation>
    <scope>NUCLEOTIDE SEQUENCE</scope>
</reference>
<feature type="transmembrane region" description="Helical" evidence="2">
    <location>
        <begin position="283"/>
        <end position="300"/>
    </location>
</feature>
<evidence type="ECO:0000313" key="4">
    <source>
        <dbReference type="Proteomes" id="UP000604046"/>
    </source>
</evidence>
<keyword evidence="2" id="KW-1133">Transmembrane helix</keyword>
<gene>
    <name evidence="3" type="primary">ANK3</name>
    <name evidence="3" type="ORF">SNAT2548_LOCUS4865</name>
</gene>
<feature type="transmembrane region" description="Helical" evidence="2">
    <location>
        <begin position="675"/>
        <end position="697"/>
    </location>
</feature>